<proteinExistence type="predicted"/>
<evidence type="ECO:0000256" key="1">
    <source>
        <dbReference type="SAM" id="MobiDB-lite"/>
    </source>
</evidence>
<organism evidence="3 4">
    <name type="scientific">Roseisalinus antarcticus</name>
    <dbReference type="NCBI Taxonomy" id="254357"/>
    <lineage>
        <taxon>Bacteria</taxon>
        <taxon>Pseudomonadati</taxon>
        <taxon>Pseudomonadota</taxon>
        <taxon>Alphaproteobacteria</taxon>
        <taxon>Rhodobacterales</taxon>
        <taxon>Roseobacteraceae</taxon>
        <taxon>Roseisalinus</taxon>
    </lineage>
</organism>
<protein>
    <recommendedName>
        <fullName evidence="2">SHOCT domain-containing protein</fullName>
    </recommendedName>
</protein>
<accession>A0A1Y5TSC0</accession>
<dbReference type="Proteomes" id="UP000193900">
    <property type="component" value="Unassembled WGS sequence"/>
</dbReference>
<feature type="region of interest" description="Disordered" evidence="1">
    <location>
        <begin position="200"/>
        <end position="244"/>
    </location>
</feature>
<reference evidence="3 4" key="1">
    <citation type="submission" date="2017-03" db="EMBL/GenBank/DDBJ databases">
        <authorList>
            <person name="Afonso C.L."/>
            <person name="Miller P.J."/>
            <person name="Scott M.A."/>
            <person name="Spackman E."/>
            <person name="Goraichik I."/>
            <person name="Dimitrov K.M."/>
            <person name="Suarez D.L."/>
            <person name="Swayne D.E."/>
        </authorList>
    </citation>
    <scope>NUCLEOTIDE SEQUENCE [LARGE SCALE GENOMIC DNA]</scope>
    <source>
        <strain evidence="3 4">CECT 7023</strain>
    </source>
</reference>
<dbReference type="EMBL" id="FWFZ01000019">
    <property type="protein sequence ID" value="SLN66857.1"/>
    <property type="molecule type" value="Genomic_DNA"/>
</dbReference>
<sequence>MRPLTDAGQRLVADTASRHGLSEETVVRMLTALINGGGTQAQFNIPELGGMGQWSRGGMTMVGDMFNNGLKARVDALCADLAQSLGGDAIFAPAPASQSQYQGDGAAGPTGGSSFFAPDPSHDWPAELGQPASQGAQNDMRYAFFPSTRRLAISVGGKTTVHDTGDHRIGGFGQAQGGTQSLTFSSQYGTFQVADLPRVDMSGNAAPEPAEPAGANPTSPPAAAPQEPPPPQNATETAPMSDEQIFARLEKLADLRDRGILEPEEFAAKKAELLARL</sequence>
<feature type="domain" description="SHOCT" evidence="2">
    <location>
        <begin position="247"/>
        <end position="274"/>
    </location>
</feature>
<dbReference type="InterPro" id="IPR018649">
    <property type="entry name" value="SHOCT"/>
</dbReference>
<feature type="region of interest" description="Disordered" evidence="1">
    <location>
        <begin position="96"/>
        <end position="133"/>
    </location>
</feature>
<name>A0A1Y5TSC0_9RHOB</name>
<evidence type="ECO:0000313" key="4">
    <source>
        <dbReference type="Proteomes" id="UP000193900"/>
    </source>
</evidence>
<keyword evidence="4" id="KW-1185">Reference proteome</keyword>
<evidence type="ECO:0000259" key="2">
    <source>
        <dbReference type="Pfam" id="PF09851"/>
    </source>
</evidence>
<feature type="compositionally biased region" description="Low complexity" evidence="1">
    <location>
        <begin position="203"/>
        <end position="217"/>
    </location>
</feature>
<dbReference type="OrthoDB" id="1778949at2"/>
<evidence type="ECO:0000313" key="3">
    <source>
        <dbReference type="EMBL" id="SLN66857.1"/>
    </source>
</evidence>
<feature type="compositionally biased region" description="Pro residues" evidence="1">
    <location>
        <begin position="218"/>
        <end position="232"/>
    </location>
</feature>
<dbReference type="AlphaFoldDB" id="A0A1Y5TSC0"/>
<dbReference type="RefSeq" id="WP_085879985.1">
    <property type="nucleotide sequence ID" value="NZ_FWFZ01000019.1"/>
</dbReference>
<gene>
    <name evidence="3" type="ORF">ROA7023_03182</name>
</gene>
<dbReference type="Pfam" id="PF09851">
    <property type="entry name" value="SHOCT"/>
    <property type="match status" value="1"/>
</dbReference>